<name>A0ABY2AYF8_9FLAO</name>
<reference evidence="2 3" key="1">
    <citation type="journal article" date="2015" name="Stand. Genomic Sci.">
        <title>Genomic Encyclopedia of Bacterial and Archaeal Type Strains, Phase III: the genomes of soil and plant-associated and newly described type strains.</title>
        <authorList>
            <person name="Whitman W.B."/>
            <person name="Woyke T."/>
            <person name="Klenk H.P."/>
            <person name="Zhou Y."/>
            <person name="Lilburn T.G."/>
            <person name="Beck B.J."/>
            <person name="De Vos P."/>
            <person name="Vandamme P."/>
            <person name="Eisen J.A."/>
            <person name="Garrity G."/>
            <person name="Hugenholtz P."/>
            <person name="Kyrpides N.C."/>
        </authorList>
    </citation>
    <scope>NUCLEOTIDE SEQUENCE [LARGE SCALE GENOMIC DNA]</scope>
    <source>
        <strain evidence="2 3">P5626</strain>
    </source>
</reference>
<dbReference type="EMBL" id="SLWA01000006">
    <property type="protein sequence ID" value="TCN55492.1"/>
    <property type="molecule type" value="Genomic_DNA"/>
</dbReference>
<protein>
    <recommendedName>
        <fullName evidence="4">LPXTG cell wall anchor domain-containing protein</fullName>
    </recommendedName>
</protein>
<comment type="caution">
    <text evidence="2">The sequence shown here is derived from an EMBL/GenBank/DDBJ whole genome shotgun (WGS) entry which is preliminary data.</text>
</comment>
<evidence type="ECO:0000256" key="1">
    <source>
        <dbReference type="SAM" id="Phobius"/>
    </source>
</evidence>
<keyword evidence="3" id="KW-1185">Reference proteome</keyword>
<evidence type="ECO:0000313" key="3">
    <source>
        <dbReference type="Proteomes" id="UP000295270"/>
    </source>
</evidence>
<keyword evidence="1" id="KW-0472">Membrane</keyword>
<accession>A0ABY2AYF8</accession>
<sequence>MLHKIKLFYANNKTIANVVLVALGGFLAYKLFKKK</sequence>
<feature type="transmembrane region" description="Helical" evidence="1">
    <location>
        <begin position="15"/>
        <end position="32"/>
    </location>
</feature>
<keyword evidence="1" id="KW-0812">Transmembrane</keyword>
<gene>
    <name evidence="2" type="ORF">EV142_106181</name>
</gene>
<evidence type="ECO:0008006" key="4">
    <source>
        <dbReference type="Google" id="ProtNLM"/>
    </source>
</evidence>
<keyword evidence="1" id="KW-1133">Transmembrane helix</keyword>
<proteinExistence type="predicted"/>
<dbReference type="Proteomes" id="UP000295270">
    <property type="component" value="Unassembled WGS sequence"/>
</dbReference>
<organism evidence="2 3">
    <name type="scientific">Flavobacterium circumlabens</name>
    <dbReference type="NCBI Taxonomy" id="2133765"/>
    <lineage>
        <taxon>Bacteria</taxon>
        <taxon>Pseudomonadati</taxon>
        <taxon>Bacteroidota</taxon>
        <taxon>Flavobacteriia</taxon>
        <taxon>Flavobacteriales</taxon>
        <taxon>Flavobacteriaceae</taxon>
        <taxon>Flavobacterium</taxon>
    </lineage>
</organism>
<evidence type="ECO:0000313" key="2">
    <source>
        <dbReference type="EMBL" id="TCN55492.1"/>
    </source>
</evidence>